<feature type="compositionally biased region" description="Basic residues" evidence="1">
    <location>
        <begin position="128"/>
        <end position="139"/>
    </location>
</feature>
<evidence type="ECO:0000256" key="2">
    <source>
        <dbReference type="SAM" id="Phobius"/>
    </source>
</evidence>
<evidence type="ECO:0000313" key="4">
    <source>
        <dbReference type="Proteomes" id="UP000053271"/>
    </source>
</evidence>
<dbReference type="AlphaFoldDB" id="A0A101QU08"/>
<sequence length="139" mass="14585">MAKYKHVDMSDDDPGPGADPTLKLESVEFALNGKGLRFVTSSFRDSRLGAGAVSFIVLAGMAGCGIGAGALALWVGMGSVGCMVSAAVGAVASLLVIIVIFRTMTRDQGPAVDYMPGPKPSLKEADKKRKTGKKRKKRR</sequence>
<feature type="transmembrane region" description="Helical" evidence="2">
    <location>
        <begin position="52"/>
        <end position="77"/>
    </location>
</feature>
<dbReference type="GeneID" id="91427648"/>
<evidence type="ECO:0000256" key="1">
    <source>
        <dbReference type="SAM" id="MobiDB-lite"/>
    </source>
</evidence>
<gene>
    <name evidence="3" type="ORF">AQJ30_23915</name>
</gene>
<keyword evidence="2" id="KW-0812">Transmembrane</keyword>
<organism evidence="3 4">
    <name type="scientific">Streptomyces longwoodensis</name>
    <dbReference type="NCBI Taxonomy" id="68231"/>
    <lineage>
        <taxon>Bacteria</taxon>
        <taxon>Bacillati</taxon>
        <taxon>Actinomycetota</taxon>
        <taxon>Actinomycetes</taxon>
        <taxon>Kitasatosporales</taxon>
        <taxon>Streptomycetaceae</taxon>
        <taxon>Streptomyces</taxon>
    </lineage>
</organism>
<keyword evidence="2" id="KW-0472">Membrane</keyword>
<dbReference type="EMBL" id="LMWS01000031">
    <property type="protein sequence ID" value="KUN35736.1"/>
    <property type="molecule type" value="Genomic_DNA"/>
</dbReference>
<keyword evidence="2" id="KW-1133">Transmembrane helix</keyword>
<protein>
    <submittedName>
        <fullName evidence="3">Uncharacterized protein</fullName>
    </submittedName>
</protein>
<dbReference type="RefSeq" id="WP_067237644.1">
    <property type="nucleotide sequence ID" value="NZ_KQ948557.1"/>
</dbReference>
<comment type="caution">
    <text evidence="3">The sequence shown here is derived from an EMBL/GenBank/DDBJ whole genome shotgun (WGS) entry which is preliminary data.</text>
</comment>
<feature type="region of interest" description="Disordered" evidence="1">
    <location>
        <begin position="108"/>
        <end position="139"/>
    </location>
</feature>
<accession>A0A101QU08</accession>
<feature type="transmembrane region" description="Helical" evidence="2">
    <location>
        <begin position="83"/>
        <end position="101"/>
    </location>
</feature>
<dbReference type="Proteomes" id="UP000053271">
    <property type="component" value="Unassembled WGS sequence"/>
</dbReference>
<reference evidence="3 4" key="1">
    <citation type="submission" date="2015-10" db="EMBL/GenBank/DDBJ databases">
        <title>Draft genome sequence of Streptomyces longwoodensis DSM 41677, type strain for the species Streptomyces longwoodensis.</title>
        <authorList>
            <person name="Ruckert C."/>
            <person name="Winkler A."/>
            <person name="Kalinowski J."/>
            <person name="Kampfer P."/>
            <person name="Glaeser S."/>
        </authorList>
    </citation>
    <scope>NUCLEOTIDE SEQUENCE [LARGE SCALE GENOMIC DNA]</scope>
    <source>
        <strain evidence="3 4">DSM 41677</strain>
    </source>
</reference>
<evidence type="ECO:0000313" key="3">
    <source>
        <dbReference type="EMBL" id="KUN35736.1"/>
    </source>
</evidence>
<name>A0A101QU08_9ACTN</name>
<keyword evidence="4" id="KW-1185">Reference proteome</keyword>
<proteinExistence type="predicted"/>